<dbReference type="PANTHER" id="PTHR39550">
    <property type="entry name" value="SLL0658 PROTEIN"/>
    <property type="match status" value="1"/>
</dbReference>
<organism evidence="1 2">
    <name type="scientific">Sorangium cellulosum</name>
    <name type="common">Polyangium cellulosum</name>
    <dbReference type="NCBI Taxonomy" id="56"/>
    <lineage>
        <taxon>Bacteria</taxon>
        <taxon>Pseudomonadati</taxon>
        <taxon>Myxococcota</taxon>
        <taxon>Polyangia</taxon>
        <taxon>Polyangiales</taxon>
        <taxon>Polyangiaceae</taxon>
        <taxon>Sorangium</taxon>
    </lineage>
</organism>
<evidence type="ECO:0008006" key="3">
    <source>
        <dbReference type="Google" id="ProtNLM"/>
    </source>
</evidence>
<evidence type="ECO:0000313" key="2">
    <source>
        <dbReference type="Proteomes" id="UP000238348"/>
    </source>
</evidence>
<dbReference type="EMBL" id="CP012673">
    <property type="protein sequence ID" value="AUX47572.1"/>
    <property type="molecule type" value="Genomic_DNA"/>
</dbReference>
<protein>
    <recommendedName>
        <fullName evidence="3">DUF3368 domain-containing protein</fullName>
    </recommendedName>
</protein>
<name>A0A2L0F7S8_SORCE</name>
<accession>A0A2L0F7S8</accession>
<gene>
    <name evidence="1" type="ORF">SOCE26_090940</name>
</gene>
<evidence type="ECO:0000313" key="1">
    <source>
        <dbReference type="EMBL" id="AUX47572.1"/>
    </source>
</evidence>
<dbReference type="PANTHER" id="PTHR39550:SF1">
    <property type="entry name" value="SLL0658 PROTEIN"/>
    <property type="match status" value="1"/>
</dbReference>
<dbReference type="OrthoDB" id="9796404at2"/>
<dbReference type="AlphaFoldDB" id="A0A2L0F7S8"/>
<dbReference type="InterPro" id="IPR021799">
    <property type="entry name" value="PIN-like_prokaryotic"/>
</dbReference>
<reference evidence="1 2" key="1">
    <citation type="submission" date="2015-09" db="EMBL/GenBank/DDBJ databases">
        <title>Sorangium comparison.</title>
        <authorList>
            <person name="Zaburannyi N."/>
            <person name="Bunk B."/>
            <person name="Overmann J."/>
            <person name="Mueller R."/>
        </authorList>
    </citation>
    <scope>NUCLEOTIDE SEQUENCE [LARGE SCALE GENOMIC DNA]</scope>
    <source>
        <strain evidence="1 2">So ce26</strain>
    </source>
</reference>
<sequence length="166" mass="18187">MVEAISNTSPLLYLHRIGAIDWLAEMFKDVWVPGAVDLELKEGRRKGYDVPTLNTYGWVKIVDPKSMPSEWLALDLGAGELAAMALALENPSRVIRLDDALARRTAQAAGLVVWGTLKILLEAKSRGITQSVGPWVDKLADAGMWLSGEIRQRILSLAGERGELPP</sequence>
<dbReference type="Pfam" id="PF11848">
    <property type="entry name" value="DUF3368"/>
    <property type="match status" value="1"/>
</dbReference>
<dbReference type="RefSeq" id="WP_104985572.1">
    <property type="nucleotide sequence ID" value="NZ_CP012673.1"/>
</dbReference>
<dbReference type="Proteomes" id="UP000238348">
    <property type="component" value="Chromosome"/>
</dbReference>
<proteinExistence type="predicted"/>